<feature type="domain" description="SPOR" evidence="2">
    <location>
        <begin position="418"/>
        <end position="499"/>
    </location>
</feature>
<dbReference type="InterPro" id="IPR007730">
    <property type="entry name" value="SPOR-like_dom"/>
</dbReference>
<protein>
    <submittedName>
        <fullName evidence="3">Cellulose biosynthesis protein BcsN</fullName>
    </submittedName>
</protein>
<feature type="region of interest" description="Disordered" evidence="1">
    <location>
        <begin position="252"/>
        <end position="425"/>
    </location>
</feature>
<dbReference type="Proteomes" id="UP001215503">
    <property type="component" value="Unassembled WGS sequence"/>
</dbReference>
<evidence type="ECO:0000313" key="3">
    <source>
        <dbReference type="EMBL" id="MDF2096926.1"/>
    </source>
</evidence>
<evidence type="ECO:0000259" key="2">
    <source>
        <dbReference type="PROSITE" id="PS51724"/>
    </source>
</evidence>
<dbReference type="PROSITE" id="PS51724">
    <property type="entry name" value="SPOR"/>
    <property type="match status" value="1"/>
</dbReference>
<dbReference type="RefSeq" id="WP_275823692.1">
    <property type="nucleotide sequence ID" value="NZ_JARHUD010000008.1"/>
</dbReference>
<feature type="compositionally biased region" description="Low complexity" evidence="1">
    <location>
        <begin position="282"/>
        <end position="306"/>
    </location>
</feature>
<dbReference type="Gene3D" id="3.30.70.1070">
    <property type="entry name" value="Sporulation related repeat"/>
    <property type="match status" value="1"/>
</dbReference>
<feature type="compositionally biased region" description="Low complexity" evidence="1">
    <location>
        <begin position="397"/>
        <end position="407"/>
    </location>
</feature>
<dbReference type="Pfam" id="PF17038">
    <property type="entry name" value="CBP_BcsN"/>
    <property type="match status" value="1"/>
</dbReference>
<evidence type="ECO:0000256" key="1">
    <source>
        <dbReference type="SAM" id="MobiDB-lite"/>
    </source>
</evidence>
<comment type="caution">
    <text evidence="3">The sequence shown here is derived from an EMBL/GenBank/DDBJ whole genome shotgun (WGS) entry which is preliminary data.</text>
</comment>
<feature type="compositionally biased region" description="Polar residues" evidence="1">
    <location>
        <begin position="374"/>
        <end position="384"/>
    </location>
</feature>
<dbReference type="InterPro" id="IPR031482">
    <property type="entry name" value="CBP_BcsN"/>
</dbReference>
<name>A0ABT5YQ63_9PROT</name>
<dbReference type="Pfam" id="PF05036">
    <property type="entry name" value="SPOR"/>
    <property type="match status" value="1"/>
</dbReference>
<organism evidence="3 4">
    <name type="scientific">Aquibaculum arenosum</name>
    <dbReference type="NCBI Taxonomy" id="3032591"/>
    <lineage>
        <taxon>Bacteria</taxon>
        <taxon>Pseudomonadati</taxon>
        <taxon>Pseudomonadota</taxon>
        <taxon>Alphaproteobacteria</taxon>
        <taxon>Rhodospirillales</taxon>
        <taxon>Rhodovibrionaceae</taxon>
        <taxon>Aquibaculum</taxon>
    </lineage>
</organism>
<evidence type="ECO:0000313" key="4">
    <source>
        <dbReference type="Proteomes" id="UP001215503"/>
    </source>
</evidence>
<gene>
    <name evidence="3" type="primary">bcsN</name>
    <name evidence="3" type="ORF">P2G67_13165</name>
</gene>
<sequence length="501" mass="53476">MTRTHSFIATFLVALLLAACQSGPPQTLEQRLSPYQWDGLEVSKSLFLFPPEDAGSLIGVSQRLWDNGMEQRLGLASDSYLPGDNYMSLRFFTKGTDAADWFALKRHSLSRTRYSQARIQRRLQEEFPGIRAEIQAAPRNNRYGSYVYATARHGDQSCVFAWQTLDHPTRTLPTYMSALEMEYRRCGGSDVPPEALLYGFENGAVRMDTGVLPLWGGAVPNSGTSSYYSDLGTSYAPVPVPSVEAPQIAPRTAPRVAAPAATPAWRPPAQSAPRASTPPVRSAPAPRVQQPAPRQGVMPLPRSVAPREPPPPASASPPAQSRSVAPTVPSGPRQLSPWIHEQSRPLQKAPDARSGAFPLPQQSSSRAPEPQPRPQATASVSQTGAGAFPLPGPGSTAAARSQRQQVPARPPAPRTASSGAGGGWSVQVGAYSREAMARDAATSAASSLSLPGGHVSVPQVRVNGQTLYRARLASLAEAQARQACSSLKGRGRDCMVVRPGA</sequence>
<dbReference type="InterPro" id="IPR036680">
    <property type="entry name" value="SPOR-like_sf"/>
</dbReference>
<proteinExistence type="predicted"/>
<accession>A0ABT5YQ63</accession>
<dbReference type="PROSITE" id="PS51257">
    <property type="entry name" value="PROKAR_LIPOPROTEIN"/>
    <property type="match status" value="1"/>
</dbReference>
<dbReference type="EMBL" id="JARHUD010000008">
    <property type="protein sequence ID" value="MDF2096926.1"/>
    <property type="molecule type" value="Genomic_DNA"/>
</dbReference>
<reference evidence="3 4" key="1">
    <citation type="submission" date="2023-03" db="EMBL/GenBank/DDBJ databases">
        <title>Fodinicurvata sp. CAU 1616 isolated from sea sendiment.</title>
        <authorList>
            <person name="Kim W."/>
        </authorList>
    </citation>
    <scope>NUCLEOTIDE SEQUENCE [LARGE SCALE GENOMIC DNA]</scope>
    <source>
        <strain evidence="3 4">CAU 1616</strain>
    </source>
</reference>
<keyword evidence="4" id="KW-1185">Reference proteome</keyword>
<feature type="compositionally biased region" description="Low complexity" evidence="1">
    <location>
        <begin position="252"/>
        <end position="269"/>
    </location>
</feature>
<feature type="compositionally biased region" description="Low complexity" evidence="1">
    <location>
        <begin position="316"/>
        <end position="326"/>
    </location>
</feature>